<evidence type="ECO:0000313" key="2">
    <source>
        <dbReference type="Proteomes" id="UP000204221"/>
    </source>
</evidence>
<protein>
    <submittedName>
        <fullName evidence="1">Uncharacterized protein</fullName>
    </submittedName>
</protein>
<dbReference type="RefSeq" id="WP_093940190.1">
    <property type="nucleotide sequence ID" value="NZ_CP022521.1"/>
</dbReference>
<proteinExistence type="predicted"/>
<keyword evidence="2" id="KW-1185">Reference proteome</keyword>
<dbReference type="AlphaFoldDB" id="A0A221VYC7"/>
<dbReference type="EMBL" id="CP022521">
    <property type="protein sequence ID" value="ASO18507.1"/>
    <property type="molecule type" value="Genomic_DNA"/>
</dbReference>
<dbReference type="OrthoDB" id="3699727at2"/>
<name>A0A221VYC7_9PSEU</name>
<dbReference type="KEGG" id="ahg:AHOG_04255"/>
<accession>A0A221VYC7</accession>
<reference evidence="1 2" key="1">
    <citation type="submission" date="2017-07" db="EMBL/GenBank/DDBJ databases">
        <title>Complete genome sequence of Actinoalloteichus hoggarensis DSM 45943, type strain of Actinoalloteichus hoggarensis.</title>
        <authorList>
            <person name="Ruckert C."/>
            <person name="Nouioui I."/>
            <person name="Willmese J."/>
            <person name="van Wezel G."/>
            <person name="Klenk H.-P."/>
            <person name="Kalinowski J."/>
            <person name="Zotchev S.B."/>
        </authorList>
    </citation>
    <scope>NUCLEOTIDE SEQUENCE [LARGE SCALE GENOMIC DNA]</scope>
    <source>
        <strain evidence="1 2">DSM 45943</strain>
    </source>
</reference>
<dbReference type="Proteomes" id="UP000204221">
    <property type="component" value="Chromosome"/>
</dbReference>
<sequence>MRGWADRVIFAVLLVDAVVIALIGMFFLPLYVGTLQMPVTALLTAVANLWLVREAARLSPRLPVVVAPLGVWLAVVVVFAMVRPGGDVVLVDDWRSFLLLAAGSLPAAMAVGTLLARGPAAESSA</sequence>
<gene>
    <name evidence="1" type="ORF">AHOG_04255</name>
</gene>
<organism evidence="1 2">
    <name type="scientific">Actinoalloteichus hoggarensis</name>
    <dbReference type="NCBI Taxonomy" id="1470176"/>
    <lineage>
        <taxon>Bacteria</taxon>
        <taxon>Bacillati</taxon>
        <taxon>Actinomycetota</taxon>
        <taxon>Actinomycetes</taxon>
        <taxon>Pseudonocardiales</taxon>
        <taxon>Pseudonocardiaceae</taxon>
        <taxon>Actinoalloteichus</taxon>
    </lineage>
</organism>
<evidence type="ECO:0000313" key="1">
    <source>
        <dbReference type="EMBL" id="ASO18507.1"/>
    </source>
</evidence>